<gene>
    <name evidence="1" type="ORF">OXD698_LOCUS53695</name>
</gene>
<name>A0A820RNZ4_9BILA</name>
<dbReference type="Proteomes" id="UP000663844">
    <property type="component" value="Unassembled WGS sequence"/>
</dbReference>
<proteinExistence type="predicted"/>
<accession>A0A820RNZ4</accession>
<dbReference type="AlphaFoldDB" id="A0A820RNZ4"/>
<dbReference type="EMBL" id="CAJOAZ010031257">
    <property type="protein sequence ID" value="CAF4438946.1"/>
    <property type="molecule type" value="Genomic_DNA"/>
</dbReference>
<evidence type="ECO:0000313" key="2">
    <source>
        <dbReference type="Proteomes" id="UP000663844"/>
    </source>
</evidence>
<feature type="non-terminal residue" evidence="1">
    <location>
        <position position="127"/>
    </location>
</feature>
<organism evidence="1 2">
    <name type="scientific">Adineta steineri</name>
    <dbReference type="NCBI Taxonomy" id="433720"/>
    <lineage>
        <taxon>Eukaryota</taxon>
        <taxon>Metazoa</taxon>
        <taxon>Spiralia</taxon>
        <taxon>Gnathifera</taxon>
        <taxon>Rotifera</taxon>
        <taxon>Eurotatoria</taxon>
        <taxon>Bdelloidea</taxon>
        <taxon>Adinetida</taxon>
        <taxon>Adinetidae</taxon>
        <taxon>Adineta</taxon>
    </lineage>
</organism>
<evidence type="ECO:0000313" key="1">
    <source>
        <dbReference type="EMBL" id="CAF4438946.1"/>
    </source>
</evidence>
<reference evidence="1" key="1">
    <citation type="submission" date="2021-02" db="EMBL/GenBank/DDBJ databases">
        <authorList>
            <person name="Nowell W R."/>
        </authorList>
    </citation>
    <scope>NUCLEOTIDE SEQUENCE</scope>
</reference>
<sequence length="127" mass="14759">VITNLSTKNQFNEKIKLHYAHYRELTTKTTILPLKEMMKDKLQTTYSNYPSLIKKPTANDNYPSLIKKPTANNNYPSLIKNPIAHTNDQHQLPKEYLFKPLISSLSLKRTTVNKSIDNYPLEHPTYV</sequence>
<protein>
    <submittedName>
        <fullName evidence="1">Uncharacterized protein</fullName>
    </submittedName>
</protein>
<feature type="non-terminal residue" evidence="1">
    <location>
        <position position="1"/>
    </location>
</feature>
<comment type="caution">
    <text evidence="1">The sequence shown here is derived from an EMBL/GenBank/DDBJ whole genome shotgun (WGS) entry which is preliminary data.</text>
</comment>